<dbReference type="STRING" id="1051890.A0A3N4LP55"/>
<evidence type="ECO:0000313" key="7">
    <source>
        <dbReference type="EMBL" id="RPB23438.1"/>
    </source>
</evidence>
<dbReference type="Pfam" id="PF12851">
    <property type="entry name" value="Tet_JBP"/>
    <property type="match status" value="1"/>
</dbReference>
<evidence type="ECO:0000256" key="2">
    <source>
        <dbReference type="ARBA" id="ARBA00022723"/>
    </source>
</evidence>
<keyword evidence="4" id="KW-0560">Oxidoreductase</keyword>
<dbReference type="OrthoDB" id="4638065at2759"/>
<evidence type="ECO:0000256" key="3">
    <source>
        <dbReference type="ARBA" id="ARBA00022964"/>
    </source>
</evidence>
<evidence type="ECO:0000259" key="6">
    <source>
        <dbReference type="Pfam" id="PF12851"/>
    </source>
</evidence>
<gene>
    <name evidence="7" type="ORF">L211DRAFT_268831</name>
</gene>
<keyword evidence="2" id="KW-0479">Metal-binding</keyword>
<evidence type="ECO:0000313" key="8">
    <source>
        <dbReference type="Proteomes" id="UP000267821"/>
    </source>
</evidence>
<comment type="cofactor">
    <cofactor evidence="1">
        <name>Fe(2+)</name>
        <dbReference type="ChEBI" id="CHEBI:29033"/>
    </cofactor>
</comment>
<accession>A0A3N4LP55</accession>
<evidence type="ECO:0000256" key="1">
    <source>
        <dbReference type="ARBA" id="ARBA00001954"/>
    </source>
</evidence>
<feature type="domain" description="2OGFeDO JBP1/TET oxygenase" evidence="6">
    <location>
        <begin position="14"/>
        <end position="96"/>
    </location>
</feature>
<proteinExistence type="predicted"/>
<keyword evidence="8" id="KW-1185">Reference proteome</keyword>
<keyword evidence="3" id="KW-0223">Dioxygenase</keyword>
<name>A0A3N4LP55_9PEZI</name>
<organism evidence="7 8">
    <name type="scientific">Terfezia boudieri ATCC MYA-4762</name>
    <dbReference type="NCBI Taxonomy" id="1051890"/>
    <lineage>
        <taxon>Eukaryota</taxon>
        <taxon>Fungi</taxon>
        <taxon>Dikarya</taxon>
        <taxon>Ascomycota</taxon>
        <taxon>Pezizomycotina</taxon>
        <taxon>Pezizomycetes</taxon>
        <taxon>Pezizales</taxon>
        <taxon>Pezizaceae</taxon>
        <taxon>Terfezia</taxon>
    </lineage>
</organism>
<dbReference type="EMBL" id="ML121546">
    <property type="protein sequence ID" value="RPB23438.1"/>
    <property type="molecule type" value="Genomic_DNA"/>
</dbReference>
<sequence length="100" mass="11463">MRPTILTTSRRAWFQGIVFIRNLAAEPHKDRSDYADGWVIMCCWGDFVDANLVIPALNLRFAFKPGDVVIFRSTLLGHYIMPFEGERSSTVFFSHNHVMG</sequence>
<dbReference type="Proteomes" id="UP000267821">
    <property type="component" value="Unassembled WGS sequence"/>
</dbReference>
<dbReference type="AlphaFoldDB" id="A0A3N4LP55"/>
<dbReference type="SUPFAM" id="SSF51197">
    <property type="entry name" value="Clavaminate synthase-like"/>
    <property type="match status" value="1"/>
</dbReference>
<dbReference type="Gene3D" id="3.60.130.30">
    <property type="match status" value="1"/>
</dbReference>
<protein>
    <recommendedName>
        <fullName evidence="6">2OGFeDO JBP1/TET oxygenase domain-containing protein</fullName>
    </recommendedName>
</protein>
<keyword evidence="5" id="KW-0408">Iron</keyword>
<dbReference type="InterPro" id="IPR024779">
    <property type="entry name" value="2OGFeDO_JBP1/TET_oxygenase_dom"/>
</dbReference>
<dbReference type="GO" id="GO:0046872">
    <property type="term" value="F:metal ion binding"/>
    <property type="evidence" value="ECO:0007669"/>
    <property type="project" value="UniProtKB-KW"/>
</dbReference>
<dbReference type="InParanoid" id="A0A3N4LP55"/>
<reference evidence="7 8" key="1">
    <citation type="journal article" date="2018" name="Nat. Ecol. Evol.">
        <title>Pezizomycetes genomes reveal the molecular basis of ectomycorrhizal truffle lifestyle.</title>
        <authorList>
            <person name="Murat C."/>
            <person name="Payen T."/>
            <person name="Noel B."/>
            <person name="Kuo A."/>
            <person name="Morin E."/>
            <person name="Chen J."/>
            <person name="Kohler A."/>
            <person name="Krizsan K."/>
            <person name="Balestrini R."/>
            <person name="Da Silva C."/>
            <person name="Montanini B."/>
            <person name="Hainaut M."/>
            <person name="Levati E."/>
            <person name="Barry K.W."/>
            <person name="Belfiori B."/>
            <person name="Cichocki N."/>
            <person name="Clum A."/>
            <person name="Dockter R.B."/>
            <person name="Fauchery L."/>
            <person name="Guy J."/>
            <person name="Iotti M."/>
            <person name="Le Tacon F."/>
            <person name="Lindquist E.A."/>
            <person name="Lipzen A."/>
            <person name="Malagnac F."/>
            <person name="Mello A."/>
            <person name="Molinier V."/>
            <person name="Miyauchi S."/>
            <person name="Poulain J."/>
            <person name="Riccioni C."/>
            <person name="Rubini A."/>
            <person name="Sitrit Y."/>
            <person name="Splivallo R."/>
            <person name="Traeger S."/>
            <person name="Wang M."/>
            <person name="Zifcakova L."/>
            <person name="Wipf D."/>
            <person name="Zambonelli A."/>
            <person name="Paolocci F."/>
            <person name="Nowrousian M."/>
            <person name="Ottonello S."/>
            <person name="Baldrian P."/>
            <person name="Spatafora J.W."/>
            <person name="Henrissat B."/>
            <person name="Nagy L.G."/>
            <person name="Aury J.M."/>
            <person name="Wincker P."/>
            <person name="Grigoriev I.V."/>
            <person name="Bonfante P."/>
            <person name="Martin F.M."/>
        </authorList>
    </citation>
    <scope>NUCLEOTIDE SEQUENCE [LARGE SCALE GENOMIC DNA]</scope>
    <source>
        <strain evidence="7 8">ATCC MYA-4762</strain>
    </source>
</reference>
<evidence type="ECO:0000256" key="4">
    <source>
        <dbReference type="ARBA" id="ARBA00023002"/>
    </source>
</evidence>
<evidence type="ECO:0000256" key="5">
    <source>
        <dbReference type="ARBA" id="ARBA00023004"/>
    </source>
</evidence>
<dbReference type="GO" id="GO:0051213">
    <property type="term" value="F:dioxygenase activity"/>
    <property type="evidence" value="ECO:0007669"/>
    <property type="project" value="UniProtKB-KW"/>
</dbReference>